<evidence type="ECO:0000313" key="2">
    <source>
        <dbReference type="Proteomes" id="UP000653493"/>
    </source>
</evidence>
<accession>A0A918GNJ7</accession>
<gene>
    <name evidence="1" type="ORF">GCM10010238_45000</name>
</gene>
<organism evidence="1 2">
    <name type="scientific">Streptomyces griseoviridis</name>
    <dbReference type="NCBI Taxonomy" id="45398"/>
    <lineage>
        <taxon>Bacteria</taxon>
        <taxon>Bacillati</taxon>
        <taxon>Actinomycetota</taxon>
        <taxon>Actinomycetes</taxon>
        <taxon>Kitasatosporales</taxon>
        <taxon>Streptomycetaceae</taxon>
        <taxon>Streptomyces</taxon>
    </lineage>
</organism>
<dbReference type="EMBL" id="BMSL01000014">
    <property type="protein sequence ID" value="GGS50484.1"/>
    <property type="molecule type" value="Genomic_DNA"/>
</dbReference>
<keyword evidence="2" id="KW-1185">Reference proteome</keyword>
<dbReference type="InterPro" id="IPR008949">
    <property type="entry name" value="Isoprenoid_synthase_dom_sf"/>
</dbReference>
<protein>
    <recommendedName>
        <fullName evidence="3">Sesquiterpene cyclase</fullName>
    </recommendedName>
</protein>
<sequence length="344" mass="38009">MTAQAARTAETTFAPQVRETAHAAPEGSLKELIDSTLHMPFPFLANPHEQRAAAGVDSWLRRWGLTDDPAVAEMIVRTRPAQLASYNSPHMDAELLQLVADQIAYQFVFDDLAEELGRPGPDRLLPMVCESVAILRDDEPPVTPLGAALADLHRRVQERCTPAQAARWAWNSREYVHGLLYEAVAQSHSLPPRIALVTSIRALIAGVEPFYPLCEAAQPEELTARELNHPVMRRLGRLSADAAVWIPDLFSAVKEHRAGGLINLALAYRRAHECTLPQAVALAVRRINGTIEEFQRLRRVIEPELGPAGPGYLDGMAGWIRGCYYWSRVVPRYADTAEVPAIGA</sequence>
<reference evidence="1" key="2">
    <citation type="submission" date="2020-09" db="EMBL/GenBank/DDBJ databases">
        <authorList>
            <person name="Sun Q."/>
            <person name="Ohkuma M."/>
        </authorList>
    </citation>
    <scope>NUCLEOTIDE SEQUENCE</scope>
    <source>
        <strain evidence="1">JCM 4234</strain>
    </source>
</reference>
<dbReference type="InterPro" id="IPR048138">
    <property type="entry name" value="Amorph_synthase"/>
</dbReference>
<reference evidence="1" key="1">
    <citation type="journal article" date="2014" name="Int. J. Syst. Evol. Microbiol.">
        <title>Complete genome sequence of Corynebacterium casei LMG S-19264T (=DSM 44701T), isolated from a smear-ripened cheese.</title>
        <authorList>
            <consortium name="US DOE Joint Genome Institute (JGI-PGF)"/>
            <person name="Walter F."/>
            <person name="Albersmeier A."/>
            <person name="Kalinowski J."/>
            <person name="Ruckert C."/>
        </authorList>
    </citation>
    <scope>NUCLEOTIDE SEQUENCE</scope>
    <source>
        <strain evidence="1">JCM 4234</strain>
    </source>
</reference>
<evidence type="ECO:0008006" key="3">
    <source>
        <dbReference type="Google" id="ProtNLM"/>
    </source>
</evidence>
<dbReference type="NCBIfam" id="NF041563">
    <property type="entry name" value="amorph_syn"/>
    <property type="match status" value="1"/>
</dbReference>
<dbReference type="SUPFAM" id="SSF48576">
    <property type="entry name" value="Terpenoid synthases"/>
    <property type="match status" value="1"/>
</dbReference>
<dbReference type="Proteomes" id="UP000653493">
    <property type="component" value="Unassembled WGS sequence"/>
</dbReference>
<dbReference type="AlphaFoldDB" id="A0A918GNJ7"/>
<evidence type="ECO:0000313" key="1">
    <source>
        <dbReference type="EMBL" id="GGS50484.1"/>
    </source>
</evidence>
<name>A0A918GNJ7_STRGD</name>
<proteinExistence type="predicted"/>
<dbReference type="Pfam" id="PF19086">
    <property type="entry name" value="Terpene_syn_C_2"/>
    <property type="match status" value="1"/>
</dbReference>
<comment type="caution">
    <text evidence="1">The sequence shown here is derived from an EMBL/GenBank/DDBJ whole genome shotgun (WGS) entry which is preliminary data.</text>
</comment>
<dbReference type="Gene3D" id="1.10.600.10">
    <property type="entry name" value="Farnesyl Diphosphate Synthase"/>
    <property type="match status" value="1"/>
</dbReference>